<evidence type="ECO:0000256" key="8">
    <source>
        <dbReference type="ARBA" id="ARBA00023136"/>
    </source>
</evidence>
<keyword evidence="6 9" id="KW-0496">Mitochondrion</keyword>
<comment type="caution">
    <text evidence="9">Lacks conserved residue(s) required for the propagation of feature annotation.</text>
</comment>
<evidence type="ECO:0000313" key="12">
    <source>
        <dbReference type="Proteomes" id="UP001363151"/>
    </source>
</evidence>
<comment type="similarity">
    <text evidence="9">Belongs to the GTP-binding elongation factor family. LepA subfamily.</text>
</comment>
<keyword evidence="3 9" id="KW-0547">Nucleotide-binding</keyword>
<dbReference type="Pfam" id="PF06421">
    <property type="entry name" value="LepA_C"/>
    <property type="match status" value="1"/>
</dbReference>
<dbReference type="Gene3D" id="3.40.50.300">
    <property type="entry name" value="P-loop containing nucleotide triphosphate hydrolases"/>
    <property type="match status" value="1"/>
</dbReference>
<sequence length="610" mass="64163">MITFSIVAHIDHGKSSLSQRLLEHCGNIDAAAAVGQDALDTLAVERERGITVKAVSASMVHDYEGQKYLVNLVDTPGHADFAHEVVRSLGACDGALLLVDAAQGVEAQTLKVADAARAAGVPLLAACSKVDLPTANAVDVALDVAARGLVEDPEAVLAVSAKSGLGVADVLDAVCGAFRPPADDGARRRPLRARVLDSRYDPRRGVVSVLRVVDGELREGDRVRFKSADGRSYGVQELGLLTPAQQRTKGLVAGCVGYVACGLRDVRDARVGDTLVADSEAGADAAPLPGGVAPSAPALYASVFPPDGAAFDDMAKAVERLAVNDASVSIAREPPRASLGLGLRLGFLGLLHLDVFRQRLRDEFAEDVLFTAPLVPYRVRWRDGTTTELATLDDWPSAEEQRAAVDAILEPSVTVDVAAPRDHLGAVLEVLENARGAQRSLDVDGDRAAVAYDAPWALVVDGLAEELAHATQGYASLSVRSSPTYVAADVVKVDVALNGVAVDALAFAAARGEAQRRGRAAAARLKAVVPRQLFEVVIQARVGTKSLARERLPPLRKDVLTTKAGKNVGGGDVTRKKKLLEKQKKGKAKQKTIGNVSLGQDALWAVVRSG</sequence>
<evidence type="ECO:0000259" key="10">
    <source>
        <dbReference type="PROSITE" id="PS51722"/>
    </source>
</evidence>
<dbReference type="InterPro" id="IPR000640">
    <property type="entry name" value="EFG_V-like"/>
</dbReference>
<dbReference type="Pfam" id="PF03144">
    <property type="entry name" value="GTP_EFTU_D2"/>
    <property type="match status" value="1"/>
</dbReference>
<dbReference type="InterPro" id="IPR006297">
    <property type="entry name" value="EF-4"/>
</dbReference>
<evidence type="ECO:0000256" key="2">
    <source>
        <dbReference type="ARBA" id="ARBA00005454"/>
    </source>
</evidence>
<dbReference type="SUPFAM" id="SSF54980">
    <property type="entry name" value="EF-G C-terminal domain-like"/>
    <property type="match status" value="2"/>
</dbReference>
<reference evidence="11 12" key="1">
    <citation type="submission" date="2024-03" db="EMBL/GenBank/DDBJ databases">
        <title>Aureococcus anophagefferens CCMP1851 and Kratosvirus quantuckense: Draft genome of a second virus-susceptible host strain in the model system.</title>
        <authorList>
            <person name="Chase E."/>
            <person name="Truchon A.R."/>
            <person name="Schepens W."/>
            <person name="Wilhelm S.W."/>
        </authorList>
    </citation>
    <scope>NUCLEOTIDE SEQUENCE [LARGE SCALE GENOMIC DNA]</scope>
    <source>
        <strain evidence="11 12">CCMP1851</strain>
    </source>
</reference>
<dbReference type="Gene3D" id="3.30.70.870">
    <property type="entry name" value="Elongation Factor G (Translational Gtpase), domain 3"/>
    <property type="match status" value="1"/>
</dbReference>
<comment type="subcellular location">
    <subcellularLocation>
        <location evidence="9">Mitochondrion inner membrane</location>
        <topology evidence="9">Peripheral membrane protein</topology>
        <orientation evidence="9">Matrix side</orientation>
    </subcellularLocation>
    <subcellularLocation>
        <location evidence="1">Plastid</location>
        <location evidence="1">Chloroplast</location>
    </subcellularLocation>
</comment>
<dbReference type="SUPFAM" id="SSF50447">
    <property type="entry name" value="Translation proteins"/>
    <property type="match status" value="1"/>
</dbReference>
<comment type="caution">
    <text evidence="11">The sequence shown here is derived from an EMBL/GenBank/DDBJ whole genome shotgun (WGS) entry which is preliminary data.</text>
</comment>
<comment type="similarity">
    <text evidence="2">Belongs to the TRAFAC class translation factor GTPase superfamily. Classic translation factor GTPase family. LepA subfamily.</text>
</comment>
<keyword evidence="7 9" id="KW-0342">GTP-binding</keyword>
<dbReference type="InterPro" id="IPR038363">
    <property type="entry name" value="LepA_C_sf"/>
</dbReference>
<keyword evidence="4 9" id="KW-0999">Mitochondrion inner membrane</keyword>
<dbReference type="Proteomes" id="UP001363151">
    <property type="component" value="Unassembled WGS sequence"/>
</dbReference>
<dbReference type="NCBIfam" id="TIGR01393">
    <property type="entry name" value="lepA"/>
    <property type="match status" value="1"/>
</dbReference>
<evidence type="ECO:0000256" key="4">
    <source>
        <dbReference type="ARBA" id="ARBA00022792"/>
    </source>
</evidence>
<feature type="binding site" evidence="9">
    <location>
        <begin position="74"/>
        <end position="78"/>
    </location>
    <ligand>
        <name>GTP</name>
        <dbReference type="ChEBI" id="CHEBI:37565"/>
    </ligand>
</feature>
<keyword evidence="5 9" id="KW-0378">Hydrolase</keyword>
<dbReference type="InterPro" id="IPR009000">
    <property type="entry name" value="Transl_B-barrel_sf"/>
</dbReference>
<proteinExistence type="inferred from homology"/>
<dbReference type="Pfam" id="PF00009">
    <property type="entry name" value="GTP_EFTU"/>
    <property type="match status" value="1"/>
</dbReference>
<comment type="catalytic activity">
    <reaction evidence="9">
        <text>GTP + H2O = GDP + phosphate + H(+)</text>
        <dbReference type="Rhea" id="RHEA:19669"/>
        <dbReference type="ChEBI" id="CHEBI:15377"/>
        <dbReference type="ChEBI" id="CHEBI:15378"/>
        <dbReference type="ChEBI" id="CHEBI:37565"/>
        <dbReference type="ChEBI" id="CHEBI:43474"/>
        <dbReference type="ChEBI" id="CHEBI:58189"/>
        <dbReference type="EC" id="3.6.5.n1"/>
    </reaction>
</comment>
<gene>
    <name evidence="11" type="ORF">SO694_00043289</name>
</gene>
<dbReference type="NCBIfam" id="TIGR00231">
    <property type="entry name" value="small_GTP"/>
    <property type="match status" value="1"/>
</dbReference>
<dbReference type="HAMAP" id="MF_00071">
    <property type="entry name" value="LepA"/>
    <property type="match status" value="1"/>
</dbReference>
<dbReference type="PRINTS" id="PR00315">
    <property type="entry name" value="ELONGATNFCT"/>
</dbReference>
<keyword evidence="8 9" id="KW-0472">Membrane</keyword>
<evidence type="ECO:0000313" key="11">
    <source>
        <dbReference type="EMBL" id="KAK7249002.1"/>
    </source>
</evidence>
<dbReference type="InterPro" id="IPR013842">
    <property type="entry name" value="LepA_CTD"/>
</dbReference>
<dbReference type="EC" id="3.6.5.n1" evidence="9"/>
<keyword evidence="12" id="KW-1185">Reference proteome</keyword>
<keyword evidence="9" id="KW-0648">Protein biosynthesis</keyword>
<evidence type="ECO:0000256" key="5">
    <source>
        <dbReference type="ARBA" id="ARBA00022801"/>
    </source>
</evidence>
<dbReference type="InterPro" id="IPR004161">
    <property type="entry name" value="EFTu-like_2"/>
</dbReference>
<protein>
    <recommendedName>
        <fullName evidence="9">Translation factor GUF1 homolog, mitochondrial</fullName>
        <ecNumber evidence="9">3.6.5.n1</ecNumber>
    </recommendedName>
    <alternativeName>
        <fullName evidence="9">Elongation factor 4 homolog</fullName>
        <shortName evidence="9">EF-4</shortName>
    </alternativeName>
    <alternativeName>
        <fullName evidence="9">GTPase GUF1 homolog</fullName>
    </alternativeName>
    <alternativeName>
        <fullName evidence="9">Ribosomal back-translocase</fullName>
    </alternativeName>
</protein>
<dbReference type="SUPFAM" id="SSF52540">
    <property type="entry name" value="P-loop containing nucleoside triphosphate hydrolases"/>
    <property type="match status" value="1"/>
</dbReference>
<evidence type="ECO:0000256" key="9">
    <source>
        <dbReference type="HAMAP-Rule" id="MF_03137"/>
    </source>
</evidence>
<organism evidence="11 12">
    <name type="scientific">Aureococcus anophagefferens</name>
    <name type="common">Harmful bloom alga</name>
    <dbReference type="NCBI Taxonomy" id="44056"/>
    <lineage>
        <taxon>Eukaryota</taxon>
        <taxon>Sar</taxon>
        <taxon>Stramenopiles</taxon>
        <taxon>Ochrophyta</taxon>
        <taxon>Pelagophyceae</taxon>
        <taxon>Pelagomonadales</taxon>
        <taxon>Pelagomonadaceae</taxon>
        <taxon>Aureococcus</taxon>
    </lineage>
</organism>
<feature type="domain" description="Tr-type G" evidence="10">
    <location>
        <begin position="1"/>
        <end position="182"/>
    </location>
</feature>
<comment type="function">
    <text evidence="9">Promotes mitochondrial protein synthesis. May act as a fidelity factor of the translation reaction, by catalyzing a one-codon backward translocation of tRNAs on improperly translocated ribosomes. Binds to mitochondrial ribosomes in a GTP-dependent manner.</text>
</comment>
<accession>A0ABR1G7J7</accession>
<dbReference type="Gene3D" id="3.30.70.240">
    <property type="match status" value="1"/>
</dbReference>
<name>A0ABR1G7J7_AURAN</name>
<dbReference type="EMBL" id="JBBJCI010000084">
    <property type="protein sequence ID" value="KAK7249002.1"/>
    <property type="molecule type" value="Genomic_DNA"/>
</dbReference>
<dbReference type="InterPro" id="IPR005225">
    <property type="entry name" value="Small_GTP-bd"/>
</dbReference>
<dbReference type="InterPro" id="IPR027417">
    <property type="entry name" value="P-loop_NTPase"/>
</dbReference>
<dbReference type="Pfam" id="PF00679">
    <property type="entry name" value="EFG_C"/>
    <property type="match status" value="1"/>
</dbReference>
<dbReference type="Gene3D" id="2.40.30.10">
    <property type="entry name" value="Translation factors"/>
    <property type="match status" value="1"/>
</dbReference>
<dbReference type="PANTHER" id="PTHR43512:SF7">
    <property type="entry name" value="TRANSLATION FACTOR GUF1, MITOCHONDRIAL"/>
    <property type="match status" value="1"/>
</dbReference>
<feature type="binding site" evidence="9">
    <location>
        <begin position="8"/>
        <end position="15"/>
    </location>
    <ligand>
        <name>GTP</name>
        <dbReference type="ChEBI" id="CHEBI:37565"/>
    </ligand>
</feature>
<evidence type="ECO:0000256" key="6">
    <source>
        <dbReference type="ARBA" id="ARBA00023128"/>
    </source>
</evidence>
<dbReference type="PANTHER" id="PTHR43512">
    <property type="entry name" value="TRANSLATION FACTOR GUF1-RELATED"/>
    <property type="match status" value="1"/>
</dbReference>
<evidence type="ECO:0000256" key="3">
    <source>
        <dbReference type="ARBA" id="ARBA00022741"/>
    </source>
</evidence>
<dbReference type="Gene3D" id="3.30.70.2570">
    <property type="entry name" value="Elongation factor 4, C-terminal domain"/>
    <property type="match status" value="1"/>
</dbReference>
<evidence type="ECO:0000256" key="1">
    <source>
        <dbReference type="ARBA" id="ARBA00004229"/>
    </source>
</evidence>
<evidence type="ECO:0000256" key="7">
    <source>
        <dbReference type="ARBA" id="ARBA00023134"/>
    </source>
</evidence>
<dbReference type="InterPro" id="IPR035647">
    <property type="entry name" value="EFG_III/V"/>
</dbReference>
<dbReference type="InterPro" id="IPR000795">
    <property type="entry name" value="T_Tr_GTP-bd_dom"/>
</dbReference>
<dbReference type="PROSITE" id="PS51722">
    <property type="entry name" value="G_TR_2"/>
    <property type="match status" value="1"/>
</dbReference>